<feature type="non-terminal residue" evidence="2">
    <location>
        <position position="24"/>
    </location>
</feature>
<sequence length="24" mass="2305">MPGESGGKGYLGDVGEPGVNGRDG</sequence>
<gene>
    <name evidence="2" type="ORF">OKA104_LOCUS41484</name>
</gene>
<comment type="caution">
    <text evidence="2">The sequence shown here is derived from an EMBL/GenBank/DDBJ whole genome shotgun (WGS) entry which is preliminary data.</text>
</comment>
<dbReference type="EMBL" id="CAJOAY010009777">
    <property type="protein sequence ID" value="CAF4210429.1"/>
    <property type="molecule type" value="Genomic_DNA"/>
</dbReference>
<accession>A0A820C4F3</accession>
<dbReference type="Proteomes" id="UP000663881">
    <property type="component" value="Unassembled WGS sequence"/>
</dbReference>
<dbReference type="AlphaFoldDB" id="A0A820C4F3"/>
<feature type="compositionally biased region" description="Gly residues" evidence="1">
    <location>
        <begin position="1"/>
        <end position="12"/>
    </location>
</feature>
<name>A0A820C4F3_9BILA</name>
<feature type="region of interest" description="Disordered" evidence="1">
    <location>
        <begin position="1"/>
        <end position="24"/>
    </location>
</feature>
<proteinExistence type="predicted"/>
<reference evidence="2" key="1">
    <citation type="submission" date="2021-02" db="EMBL/GenBank/DDBJ databases">
        <authorList>
            <person name="Nowell W R."/>
        </authorList>
    </citation>
    <scope>NUCLEOTIDE SEQUENCE</scope>
</reference>
<evidence type="ECO:0000313" key="2">
    <source>
        <dbReference type="EMBL" id="CAF4210429.1"/>
    </source>
</evidence>
<protein>
    <submittedName>
        <fullName evidence="2">Uncharacterized protein</fullName>
    </submittedName>
</protein>
<organism evidence="2 3">
    <name type="scientific">Adineta steineri</name>
    <dbReference type="NCBI Taxonomy" id="433720"/>
    <lineage>
        <taxon>Eukaryota</taxon>
        <taxon>Metazoa</taxon>
        <taxon>Spiralia</taxon>
        <taxon>Gnathifera</taxon>
        <taxon>Rotifera</taxon>
        <taxon>Eurotatoria</taxon>
        <taxon>Bdelloidea</taxon>
        <taxon>Adinetida</taxon>
        <taxon>Adinetidae</taxon>
        <taxon>Adineta</taxon>
    </lineage>
</organism>
<evidence type="ECO:0000313" key="3">
    <source>
        <dbReference type="Proteomes" id="UP000663881"/>
    </source>
</evidence>
<evidence type="ECO:0000256" key="1">
    <source>
        <dbReference type="SAM" id="MobiDB-lite"/>
    </source>
</evidence>